<dbReference type="PANTHER" id="PTHR43048:SF6">
    <property type="entry name" value="BLR8189 PROTEIN"/>
    <property type="match status" value="1"/>
</dbReference>
<accession>A0A1P8UMR5</accession>
<reference evidence="3 4" key="1">
    <citation type="submission" date="2016-04" db="EMBL/GenBank/DDBJ databases">
        <title>Deep-sea bacteria in the southern Pacific.</title>
        <authorList>
            <person name="Tang K."/>
        </authorList>
    </citation>
    <scope>NUCLEOTIDE SEQUENCE [LARGE SCALE GENOMIC DNA]</scope>
    <source>
        <strain evidence="3 4">JLT2014</strain>
        <plasmid evidence="4">ppaby2</plasmid>
    </source>
</reference>
<feature type="domain" description="VOC" evidence="2">
    <location>
        <begin position="16"/>
        <end position="161"/>
    </location>
</feature>
<keyword evidence="4" id="KW-1185">Reference proteome</keyword>
<dbReference type="OrthoDB" id="2613830at2"/>
<dbReference type="GO" id="GO:0016829">
    <property type="term" value="F:lyase activity"/>
    <property type="evidence" value="ECO:0007669"/>
    <property type="project" value="UniProtKB-KW"/>
</dbReference>
<gene>
    <name evidence="3" type="ORF">Ga0080574_TMP311</name>
</gene>
<dbReference type="InterPro" id="IPR051785">
    <property type="entry name" value="MMCE/EMCE_epimerase"/>
</dbReference>
<dbReference type="EMBL" id="CP015090">
    <property type="protein sequence ID" value="APZ50645.1"/>
    <property type="molecule type" value="Genomic_DNA"/>
</dbReference>
<dbReference type="InterPro" id="IPR029068">
    <property type="entry name" value="Glyas_Bleomycin-R_OHBP_Dase"/>
</dbReference>
<dbReference type="GO" id="GO:0004493">
    <property type="term" value="F:methylmalonyl-CoA epimerase activity"/>
    <property type="evidence" value="ECO:0007669"/>
    <property type="project" value="TreeGrafter"/>
</dbReference>
<dbReference type="SUPFAM" id="SSF54593">
    <property type="entry name" value="Glyoxalase/Bleomycin resistance protein/Dihydroxybiphenyl dioxygenase"/>
    <property type="match status" value="1"/>
</dbReference>
<keyword evidence="3" id="KW-0456">Lyase</keyword>
<dbReference type="Pfam" id="PF13669">
    <property type="entry name" value="Glyoxalase_4"/>
    <property type="match status" value="1"/>
</dbReference>
<dbReference type="PROSITE" id="PS51819">
    <property type="entry name" value="VOC"/>
    <property type="match status" value="1"/>
</dbReference>
<keyword evidence="1" id="KW-0479">Metal-binding</keyword>
<evidence type="ECO:0000313" key="4">
    <source>
        <dbReference type="Proteomes" id="UP000187059"/>
    </source>
</evidence>
<proteinExistence type="predicted"/>
<dbReference type="InterPro" id="IPR037523">
    <property type="entry name" value="VOC_core"/>
</dbReference>
<dbReference type="PANTHER" id="PTHR43048">
    <property type="entry name" value="METHYLMALONYL-COA EPIMERASE"/>
    <property type="match status" value="1"/>
</dbReference>
<keyword evidence="3" id="KW-0614">Plasmid</keyword>
<dbReference type="Gene3D" id="3.10.180.10">
    <property type="entry name" value="2,3-Dihydroxybiphenyl 1,2-Dioxygenase, domain 1"/>
    <property type="match status" value="1"/>
</dbReference>
<dbReference type="Proteomes" id="UP000187059">
    <property type="component" value="Plasmid pPABY2"/>
</dbReference>
<dbReference type="RefSeq" id="WP_076694523.1">
    <property type="nucleotide sequence ID" value="NZ_CP015090.1"/>
</dbReference>
<evidence type="ECO:0000256" key="1">
    <source>
        <dbReference type="ARBA" id="ARBA00022723"/>
    </source>
</evidence>
<evidence type="ECO:0000259" key="2">
    <source>
        <dbReference type="PROSITE" id="PS51819"/>
    </source>
</evidence>
<name>A0A1P8UMR5_9RHOB</name>
<evidence type="ECO:0000313" key="3">
    <source>
        <dbReference type="EMBL" id="APZ50645.1"/>
    </source>
</evidence>
<dbReference type="GO" id="GO:0046491">
    <property type="term" value="P:L-methylmalonyl-CoA metabolic process"/>
    <property type="evidence" value="ECO:0007669"/>
    <property type="project" value="TreeGrafter"/>
</dbReference>
<geneLocation type="plasmid" evidence="4">
    <name>ppaby2</name>
</geneLocation>
<sequence>MSKDSTKPDVVPGCRGIEHIGLTVPDLDQAVGFFSSVFGWEKIYELGPFASQDGWIERQLAVPPGTVMERLAFMRCANGANLELFQYSAPDQARTLPANSDVGGHHLAFYVDDFAAALACLRRHGVELLGTPVVRDAGPSGGQTWIYFRTPWGLTCELVSFPAGKAYERVSDRLLWQPQPL</sequence>
<dbReference type="AlphaFoldDB" id="A0A1P8UMR5"/>
<protein>
    <submittedName>
        <fullName evidence="3">Lactoylglutathione lyase-like lyase</fullName>
    </submittedName>
</protein>
<dbReference type="KEGG" id="paby:Ga0080574_TMP311"/>
<organism evidence="3 4">
    <name type="scientific">Salipiger abyssi</name>
    <dbReference type="NCBI Taxonomy" id="1250539"/>
    <lineage>
        <taxon>Bacteria</taxon>
        <taxon>Pseudomonadati</taxon>
        <taxon>Pseudomonadota</taxon>
        <taxon>Alphaproteobacteria</taxon>
        <taxon>Rhodobacterales</taxon>
        <taxon>Roseobacteraceae</taxon>
        <taxon>Salipiger</taxon>
    </lineage>
</organism>
<dbReference type="GO" id="GO:0046872">
    <property type="term" value="F:metal ion binding"/>
    <property type="evidence" value="ECO:0007669"/>
    <property type="project" value="UniProtKB-KW"/>
</dbReference>